<dbReference type="PANTHER" id="PTHR13069:SF21">
    <property type="entry name" value="ALKYLATED DNA REPAIR PROTEIN ALKB HOMOLOG 8"/>
    <property type="match status" value="1"/>
</dbReference>
<proteinExistence type="predicted"/>
<dbReference type="InterPro" id="IPR029063">
    <property type="entry name" value="SAM-dependent_MTases_sf"/>
</dbReference>
<reference evidence="4" key="1">
    <citation type="journal article" date="2020" name="Nature">
        <title>Giant virus diversity and host interactions through global metagenomics.</title>
        <authorList>
            <person name="Schulz F."/>
            <person name="Roux S."/>
            <person name="Paez-Espino D."/>
            <person name="Jungbluth S."/>
            <person name="Walsh D.A."/>
            <person name="Denef V.J."/>
            <person name="McMahon K.D."/>
            <person name="Konstantinidis K.T."/>
            <person name="Eloe-Fadrosh E.A."/>
            <person name="Kyrpides N.C."/>
            <person name="Woyke T."/>
        </authorList>
    </citation>
    <scope>NUCLEOTIDE SEQUENCE</scope>
    <source>
        <strain evidence="4">GVMAG-S-1035085-51</strain>
    </source>
</reference>
<keyword evidence="1" id="KW-0489">Methyltransferase</keyword>
<dbReference type="GO" id="GO:0008757">
    <property type="term" value="F:S-adenosylmethionine-dependent methyltransferase activity"/>
    <property type="evidence" value="ECO:0007669"/>
    <property type="project" value="InterPro"/>
</dbReference>
<accession>A0A6C0M020</accession>
<dbReference type="InterPro" id="IPR051422">
    <property type="entry name" value="AlkB_tRNA_MeTrf/Diox"/>
</dbReference>
<dbReference type="CDD" id="cd02440">
    <property type="entry name" value="AdoMet_MTases"/>
    <property type="match status" value="1"/>
</dbReference>
<evidence type="ECO:0000259" key="3">
    <source>
        <dbReference type="Pfam" id="PF08241"/>
    </source>
</evidence>
<dbReference type="InterPro" id="IPR013216">
    <property type="entry name" value="Methyltransf_11"/>
</dbReference>
<dbReference type="GO" id="GO:0032259">
    <property type="term" value="P:methylation"/>
    <property type="evidence" value="ECO:0007669"/>
    <property type="project" value="UniProtKB-KW"/>
</dbReference>
<evidence type="ECO:0000313" key="4">
    <source>
        <dbReference type="EMBL" id="QHU35863.1"/>
    </source>
</evidence>
<dbReference type="GO" id="GO:0008175">
    <property type="term" value="F:tRNA methyltransferase activity"/>
    <property type="evidence" value="ECO:0007669"/>
    <property type="project" value="UniProtKB-ARBA"/>
</dbReference>
<dbReference type="AlphaFoldDB" id="A0A6C0M020"/>
<keyword evidence="2" id="KW-0808">Transferase</keyword>
<feature type="domain" description="Methyltransferase type 11" evidence="3">
    <location>
        <begin position="47"/>
        <end position="137"/>
    </location>
</feature>
<dbReference type="PANTHER" id="PTHR13069">
    <property type="entry name" value="ALKYLATED DNA REPAIR PROTEIN ALKB HOMOLOG 8"/>
    <property type="match status" value="1"/>
</dbReference>
<dbReference type="EMBL" id="MN740613">
    <property type="protein sequence ID" value="QHU35863.1"/>
    <property type="molecule type" value="Genomic_DNA"/>
</dbReference>
<sequence>MNPDVFETIHVHHIYDTIYKRFNETRYSPWKAVDNFISMIESNSIVLDIGCGNGKYSNLLKQSYYIGIDMSSMLIDITKNHGVDALIGNALYLPFRSNSIDYILCIAMLHHLSTKERRFQCIKEIIRVLKSGGQCIITVWALELTDERKNKWIKINESGDYFVQWHHTSILNRYYHFFSKEEIEEIIDVFKDDIIGNYFYDKDNWNILFYKR</sequence>
<evidence type="ECO:0000256" key="1">
    <source>
        <dbReference type="ARBA" id="ARBA00022603"/>
    </source>
</evidence>
<dbReference type="GO" id="GO:0006400">
    <property type="term" value="P:tRNA modification"/>
    <property type="evidence" value="ECO:0007669"/>
    <property type="project" value="UniProtKB-ARBA"/>
</dbReference>
<dbReference type="Pfam" id="PF08241">
    <property type="entry name" value="Methyltransf_11"/>
    <property type="match status" value="1"/>
</dbReference>
<organism evidence="4">
    <name type="scientific">viral metagenome</name>
    <dbReference type="NCBI Taxonomy" id="1070528"/>
    <lineage>
        <taxon>unclassified sequences</taxon>
        <taxon>metagenomes</taxon>
        <taxon>organismal metagenomes</taxon>
    </lineage>
</organism>
<dbReference type="SUPFAM" id="SSF53335">
    <property type="entry name" value="S-adenosyl-L-methionine-dependent methyltransferases"/>
    <property type="match status" value="1"/>
</dbReference>
<evidence type="ECO:0000256" key="2">
    <source>
        <dbReference type="ARBA" id="ARBA00022679"/>
    </source>
</evidence>
<protein>
    <recommendedName>
        <fullName evidence="3">Methyltransferase type 11 domain-containing protein</fullName>
    </recommendedName>
</protein>
<dbReference type="Gene3D" id="3.40.50.150">
    <property type="entry name" value="Vaccinia Virus protein VP39"/>
    <property type="match status" value="1"/>
</dbReference>
<name>A0A6C0M020_9ZZZZ</name>